<evidence type="ECO:0000256" key="1">
    <source>
        <dbReference type="SAM" id="MobiDB-lite"/>
    </source>
</evidence>
<dbReference type="AlphaFoldDB" id="Q5VPI5"/>
<proteinExistence type="predicted"/>
<protein>
    <submittedName>
        <fullName evidence="2">Uncharacterized protein</fullName>
    </submittedName>
</protein>
<feature type="region of interest" description="Disordered" evidence="1">
    <location>
        <begin position="1"/>
        <end position="24"/>
    </location>
</feature>
<sequence>MEVDMAPSWLGQEGAAPAAPHRRPADEVKLSVEEAVAPAEVVAAQTEEANEVAVVSGGGGGGVQGRMARSGRLRQTAGFVWWWRRRLAMLVAVPAIAGTRGRRSSGCDEEGEVRGSNGSRMEGGGKDGDGGQDLVTTEADPAPWRTDLVWGELAAVAALRSSQRRCQRQRRRAHGDGGGGGWTAVNNTVAGRRQRRYRLLWQRGALAVAMVAAVAGRRRGGCGQSAARWPSAAAATVVVTVCTVGRGMAVSDS</sequence>
<gene>
    <name evidence="2" type="primary">B1158C05.12</name>
</gene>
<reference evidence="2" key="1">
    <citation type="journal article" date="2002" name="Nature">
        <title>The genome sequence and structure of rice chromosome 1.</title>
        <authorList>
            <person name="Sasaki T."/>
            <person name="Matsumoto T."/>
            <person name="Yamamoto K."/>
            <person name="Sakata K."/>
            <person name="Baba T."/>
            <person name="Katayose Y."/>
            <person name="Wu J."/>
            <person name="Niimura Y."/>
            <person name="Cheng Z."/>
            <person name="Nagamura Y."/>
            <person name="Antonio B.A."/>
            <person name="Kanamori H."/>
            <person name="Hosokawa S."/>
            <person name="Masukawa M."/>
            <person name="Arikawa K."/>
            <person name="Chiden Y."/>
            <person name="Hayashi M."/>
            <person name="Okamoto M."/>
            <person name="Ando T."/>
            <person name="Aoki H."/>
            <person name="Arita K."/>
            <person name="Hamada M."/>
            <person name="Harada C."/>
            <person name="Hijishita S."/>
            <person name="Honda M."/>
            <person name="Ichikawa Y."/>
            <person name="Idonuma A."/>
            <person name="Iijima M."/>
            <person name="Ikeda M."/>
            <person name="Ikeno M."/>
            <person name="Itoh S."/>
            <person name="Itoh T."/>
            <person name="Itoh Y."/>
            <person name="Itoh Y."/>
            <person name="Iwabuchi A."/>
            <person name="Kamiya K."/>
            <person name="Karasawa W."/>
            <person name="Katagiri S."/>
            <person name="Kikuta A."/>
            <person name="Kobayashi N."/>
            <person name="Kono I."/>
            <person name="Machita K."/>
            <person name="Maehara T."/>
            <person name="Mizuno H."/>
            <person name="Mizubayashi T."/>
            <person name="Mukai Y."/>
            <person name="Nagasaki H."/>
            <person name="Nakashima M."/>
            <person name="Nakama Y."/>
            <person name="Nakamichi Y."/>
            <person name="Nakamura M."/>
            <person name="Namiki N."/>
            <person name="Negishi M."/>
            <person name="Ohta I."/>
            <person name="Ono N."/>
            <person name="Saji S."/>
            <person name="Sakai K."/>
            <person name="Shibata M."/>
            <person name="Shimokawa T."/>
            <person name="Shomura A."/>
            <person name="Song J."/>
            <person name="Takazaki Y."/>
            <person name="Terasawa K."/>
            <person name="Tsuji K."/>
            <person name="Waki K."/>
            <person name="Yamagata H."/>
            <person name="Yamane H."/>
            <person name="Yoshiki S."/>
            <person name="Yoshihara R."/>
            <person name="Yukawa K."/>
            <person name="Zhong H."/>
            <person name="Iwama H."/>
            <person name="Endo T."/>
            <person name="Ito H."/>
            <person name="Hahn J.H."/>
            <person name="Kim H.I."/>
            <person name="Eun M.Y."/>
            <person name="Yano M."/>
            <person name="Jiang J."/>
            <person name="Gojobori T."/>
        </authorList>
    </citation>
    <scope>NUCLEOTIDE SEQUENCE [LARGE SCALE GENOMIC DNA]</scope>
</reference>
<evidence type="ECO:0000313" key="2">
    <source>
        <dbReference type="EMBL" id="BAD68641.1"/>
    </source>
</evidence>
<feature type="region of interest" description="Disordered" evidence="1">
    <location>
        <begin position="99"/>
        <end position="138"/>
    </location>
</feature>
<dbReference type="EMBL" id="AP003681">
    <property type="protein sequence ID" value="BAD68641.1"/>
    <property type="molecule type" value="Genomic_DNA"/>
</dbReference>
<dbReference type="Proteomes" id="UP000817658">
    <property type="component" value="Chromosome 1"/>
</dbReference>
<organism evidence="2">
    <name type="scientific">Oryza sativa subsp. japonica</name>
    <name type="common">Rice</name>
    <dbReference type="NCBI Taxonomy" id="39947"/>
    <lineage>
        <taxon>Eukaryota</taxon>
        <taxon>Viridiplantae</taxon>
        <taxon>Streptophyta</taxon>
        <taxon>Embryophyta</taxon>
        <taxon>Tracheophyta</taxon>
        <taxon>Spermatophyta</taxon>
        <taxon>Magnoliopsida</taxon>
        <taxon>Liliopsida</taxon>
        <taxon>Poales</taxon>
        <taxon>Poaceae</taxon>
        <taxon>BOP clade</taxon>
        <taxon>Oryzoideae</taxon>
        <taxon>Oryzeae</taxon>
        <taxon>Oryzinae</taxon>
        <taxon>Oryza</taxon>
        <taxon>Oryza sativa</taxon>
    </lineage>
</organism>
<accession>Q5VPI5</accession>
<name>Q5VPI5_ORYSJ</name>